<dbReference type="AlphaFoldDB" id="A0A4Y9XZG5"/>
<keyword evidence="2" id="KW-1185">Reference proteome</keyword>
<evidence type="ECO:0000313" key="1">
    <source>
        <dbReference type="EMBL" id="TFY55485.1"/>
    </source>
</evidence>
<name>A0A4Y9XZG5_9AGAM</name>
<protein>
    <submittedName>
        <fullName evidence="1">Uncharacterized protein</fullName>
    </submittedName>
</protein>
<proteinExistence type="predicted"/>
<dbReference type="EMBL" id="SEOQ01000911">
    <property type="protein sequence ID" value="TFY55485.1"/>
    <property type="molecule type" value="Genomic_DNA"/>
</dbReference>
<evidence type="ECO:0000313" key="2">
    <source>
        <dbReference type="Proteomes" id="UP000298327"/>
    </source>
</evidence>
<accession>A0A4Y9XZG5</accession>
<gene>
    <name evidence="1" type="ORF">EVG20_g9302</name>
</gene>
<organism evidence="1 2">
    <name type="scientific">Dentipellis fragilis</name>
    <dbReference type="NCBI Taxonomy" id="205917"/>
    <lineage>
        <taxon>Eukaryota</taxon>
        <taxon>Fungi</taxon>
        <taxon>Dikarya</taxon>
        <taxon>Basidiomycota</taxon>
        <taxon>Agaricomycotina</taxon>
        <taxon>Agaricomycetes</taxon>
        <taxon>Russulales</taxon>
        <taxon>Hericiaceae</taxon>
        <taxon>Dentipellis</taxon>
    </lineage>
</organism>
<reference evidence="1 2" key="1">
    <citation type="submission" date="2019-02" db="EMBL/GenBank/DDBJ databases">
        <title>Genome sequencing of the rare red list fungi Dentipellis fragilis.</title>
        <authorList>
            <person name="Buettner E."/>
            <person name="Kellner H."/>
        </authorList>
    </citation>
    <scope>NUCLEOTIDE SEQUENCE [LARGE SCALE GENOMIC DNA]</scope>
    <source>
        <strain evidence="1 2">DSM 105465</strain>
    </source>
</reference>
<sequence>MRAAALTVYGLVVLPADRASQRALPCAHGWAMRHVNRRGEYMQGDAIAGPGIPRSLEWEDEYITRLERELAE</sequence>
<dbReference type="Proteomes" id="UP000298327">
    <property type="component" value="Unassembled WGS sequence"/>
</dbReference>
<comment type="caution">
    <text evidence="1">The sequence shown here is derived from an EMBL/GenBank/DDBJ whole genome shotgun (WGS) entry which is preliminary data.</text>
</comment>